<dbReference type="InterPro" id="IPR036629">
    <property type="entry name" value="YjbJ_sf"/>
</dbReference>
<dbReference type="OrthoDB" id="9796058at2"/>
<dbReference type="Gene3D" id="1.10.1470.10">
    <property type="entry name" value="YjbJ"/>
    <property type="match status" value="1"/>
</dbReference>
<accession>A0A0K2GIL0</accession>
<reference evidence="1 2" key="1">
    <citation type="journal article" date="2015" name="Proc. Natl. Acad. Sci. U.S.A.">
        <title>Expanded metabolic versatility of ubiquitous nitrite-oxidizing bacteria from the genus Nitrospira.</title>
        <authorList>
            <person name="Koch H."/>
            <person name="Lucker S."/>
            <person name="Albertsen M."/>
            <person name="Kitzinger K."/>
            <person name="Herbold C."/>
            <person name="Spieck E."/>
            <person name="Nielsen P.H."/>
            <person name="Wagner M."/>
            <person name="Daims H."/>
        </authorList>
    </citation>
    <scope>NUCLEOTIDE SEQUENCE [LARGE SCALE GENOMIC DNA]</scope>
    <source>
        <strain evidence="1 2">NSP M-1</strain>
    </source>
</reference>
<organism evidence="1 2">
    <name type="scientific">Nitrospira moscoviensis</name>
    <dbReference type="NCBI Taxonomy" id="42253"/>
    <lineage>
        <taxon>Bacteria</taxon>
        <taxon>Pseudomonadati</taxon>
        <taxon>Nitrospirota</taxon>
        <taxon>Nitrospiria</taxon>
        <taxon>Nitrospirales</taxon>
        <taxon>Nitrospiraceae</taxon>
        <taxon>Nitrospira</taxon>
    </lineage>
</organism>
<protein>
    <submittedName>
        <fullName evidence="1">Putative stress response protein</fullName>
    </submittedName>
</protein>
<dbReference type="Proteomes" id="UP000069205">
    <property type="component" value="Chromosome"/>
</dbReference>
<name>A0A0K2GIL0_NITMO</name>
<dbReference type="RefSeq" id="WP_053381297.1">
    <property type="nucleotide sequence ID" value="NZ_CP011801.1"/>
</dbReference>
<sequence>MNQEQFRQFWEQLQAPLKAKWDKITETDLQDIAGDLGKFSLVLERRYGAAQKDEVRTWADRRYCHWSGNYIGYADPKPTPAS</sequence>
<gene>
    <name evidence="1" type="primary">yjbJ</name>
    <name evidence="1" type="ORF">NITMOv2_4053</name>
</gene>
<proteinExistence type="predicted"/>
<evidence type="ECO:0000313" key="1">
    <source>
        <dbReference type="EMBL" id="ALA60437.1"/>
    </source>
</evidence>
<evidence type="ECO:0000313" key="2">
    <source>
        <dbReference type="Proteomes" id="UP000069205"/>
    </source>
</evidence>
<dbReference type="KEGG" id="nmv:NITMOv2_4053"/>
<dbReference type="SUPFAM" id="SSF69047">
    <property type="entry name" value="Hypothetical protein YjbJ"/>
    <property type="match status" value="1"/>
</dbReference>
<dbReference type="AlphaFoldDB" id="A0A0K2GIL0"/>
<dbReference type="EMBL" id="CP011801">
    <property type="protein sequence ID" value="ALA60437.1"/>
    <property type="molecule type" value="Genomic_DNA"/>
</dbReference>
<dbReference type="PATRIC" id="fig|42253.5.peg.4001"/>
<keyword evidence="2" id="KW-1185">Reference proteome</keyword>